<dbReference type="Proteomes" id="UP001163603">
    <property type="component" value="Chromosome 12"/>
</dbReference>
<dbReference type="EMBL" id="CM047747">
    <property type="protein sequence ID" value="KAJ0017190.1"/>
    <property type="molecule type" value="Genomic_DNA"/>
</dbReference>
<organism evidence="1 2">
    <name type="scientific">Pistacia integerrima</name>
    <dbReference type="NCBI Taxonomy" id="434235"/>
    <lineage>
        <taxon>Eukaryota</taxon>
        <taxon>Viridiplantae</taxon>
        <taxon>Streptophyta</taxon>
        <taxon>Embryophyta</taxon>
        <taxon>Tracheophyta</taxon>
        <taxon>Spermatophyta</taxon>
        <taxon>Magnoliopsida</taxon>
        <taxon>eudicotyledons</taxon>
        <taxon>Gunneridae</taxon>
        <taxon>Pentapetalae</taxon>
        <taxon>rosids</taxon>
        <taxon>malvids</taxon>
        <taxon>Sapindales</taxon>
        <taxon>Anacardiaceae</taxon>
        <taxon>Pistacia</taxon>
    </lineage>
</organism>
<proteinExistence type="predicted"/>
<name>A0ACC0XI69_9ROSI</name>
<accession>A0ACC0XI69</accession>
<reference evidence="2" key="1">
    <citation type="journal article" date="2023" name="G3 (Bethesda)">
        <title>Genome assembly and association tests identify interacting loci associated with vigor, precocity, and sex in interspecific pistachio rootstocks.</title>
        <authorList>
            <person name="Palmer W."/>
            <person name="Jacygrad E."/>
            <person name="Sagayaradj S."/>
            <person name="Cavanaugh K."/>
            <person name="Han R."/>
            <person name="Bertier L."/>
            <person name="Beede B."/>
            <person name="Kafkas S."/>
            <person name="Golino D."/>
            <person name="Preece J."/>
            <person name="Michelmore R."/>
        </authorList>
    </citation>
    <scope>NUCLEOTIDE SEQUENCE [LARGE SCALE GENOMIC DNA]</scope>
</reference>
<protein>
    <submittedName>
        <fullName evidence="1">Uncharacterized protein</fullName>
    </submittedName>
</protein>
<evidence type="ECO:0000313" key="1">
    <source>
        <dbReference type="EMBL" id="KAJ0017190.1"/>
    </source>
</evidence>
<keyword evidence="2" id="KW-1185">Reference proteome</keyword>
<gene>
    <name evidence="1" type="ORF">Pint_12097</name>
</gene>
<sequence length="50" mass="5794">MMLVVCYTIVSLMISSSLSLFRHTIHALSFVIVFYTIALFSFIFSLYYCT</sequence>
<comment type="caution">
    <text evidence="1">The sequence shown here is derived from an EMBL/GenBank/DDBJ whole genome shotgun (WGS) entry which is preliminary data.</text>
</comment>
<evidence type="ECO:0000313" key="2">
    <source>
        <dbReference type="Proteomes" id="UP001163603"/>
    </source>
</evidence>